<dbReference type="AlphaFoldDB" id="A0AAD8UQI1"/>
<keyword evidence="3" id="KW-1185">Reference proteome</keyword>
<feature type="chain" id="PRO_5042282641" evidence="1">
    <location>
        <begin position="16"/>
        <end position="71"/>
    </location>
</feature>
<reference evidence="2" key="1">
    <citation type="submission" date="2021-12" db="EMBL/GenBank/DDBJ databases">
        <title>Comparative genomics, transcriptomics and evolutionary studies reveal genomic signatures of adaptation to plant cell wall in hemibiotrophic fungi.</title>
        <authorList>
            <consortium name="DOE Joint Genome Institute"/>
            <person name="Baroncelli R."/>
            <person name="Diaz J.F."/>
            <person name="Benocci T."/>
            <person name="Peng M."/>
            <person name="Battaglia E."/>
            <person name="Haridas S."/>
            <person name="Andreopoulos W."/>
            <person name="Labutti K."/>
            <person name="Pangilinan J."/>
            <person name="Floch G.L."/>
            <person name="Makela M.R."/>
            <person name="Henrissat B."/>
            <person name="Grigoriev I.V."/>
            <person name="Crouch J.A."/>
            <person name="De Vries R.P."/>
            <person name="Sukno S.A."/>
            <person name="Thon M.R."/>
        </authorList>
    </citation>
    <scope>NUCLEOTIDE SEQUENCE</scope>
    <source>
        <strain evidence="2">CBS 112980</strain>
    </source>
</reference>
<dbReference type="GeneID" id="85385879"/>
<organism evidence="2 3">
    <name type="scientific">Glomerella acutata</name>
    <name type="common">Colletotrichum acutatum</name>
    <dbReference type="NCBI Taxonomy" id="27357"/>
    <lineage>
        <taxon>Eukaryota</taxon>
        <taxon>Fungi</taxon>
        <taxon>Dikarya</taxon>
        <taxon>Ascomycota</taxon>
        <taxon>Pezizomycotina</taxon>
        <taxon>Sordariomycetes</taxon>
        <taxon>Hypocreomycetidae</taxon>
        <taxon>Glomerellales</taxon>
        <taxon>Glomerellaceae</taxon>
        <taxon>Colletotrichum</taxon>
        <taxon>Colletotrichum acutatum species complex</taxon>
    </lineage>
</organism>
<comment type="caution">
    <text evidence="2">The sequence shown here is derived from an EMBL/GenBank/DDBJ whole genome shotgun (WGS) entry which is preliminary data.</text>
</comment>
<dbReference type="RefSeq" id="XP_060366510.1">
    <property type="nucleotide sequence ID" value="XM_060501980.1"/>
</dbReference>
<evidence type="ECO:0000313" key="3">
    <source>
        <dbReference type="Proteomes" id="UP001244207"/>
    </source>
</evidence>
<keyword evidence="1" id="KW-0732">Signal</keyword>
<name>A0AAD8UQI1_GLOAC</name>
<dbReference type="EMBL" id="JAHMHS010000032">
    <property type="protein sequence ID" value="KAK1726455.1"/>
    <property type="molecule type" value="Genomic_DNA"/>
</dbReference>
<evidence type="ECO:0000313" key="2">
    <source>
        <dbReference type="EMBL" id="KAK1726455.1"/>
    </source>
</evidence>
<feature type="signal peptide" evidence="1">
    <location>
        <begin position="1"/>
        <end position="15"/>
    </location>
</feature>
<protein>
    <submittedName>
        <fullName evidence="2">Uncharacterized protein</fullName>
    </submittedName>
</protein>
<dbReference type="Proteomes" id="UP001244207">
    <property type="component" value="Unassembled WGS sequence"/>
</dbReference>
<proteinExistence type="predicted"/>
<accession>A0AAD8UQI1</accession>
<gene>
    <name evidence="2" type="ORF">BDZ83DRAFT_258752</name>
</gene>
<evidence type="ECO:0000256" key="1">
    <source>
        <dbReference type="SAM" id="SignalP"/>
    </source>
</evidence>
<sequence length="71" mass="7818">MSRLGLAALIGIAVGLPLLQQCNDGGWLLPAAFRWHCISLAFLLDFLPNSVGLPTKQFNSNPFMHQLRITL</sequence>